<gene>
    <name evidence="2" type="ORF">DPMN_031268</name>
</gene>
<name>A0A9D4M291_DREPO</name>
<dbReference type="EMBL" id="JAIWYP010000002">
    <property type="protein sequence ID" value="KAH3868128.1"/>
    <property type="molecule type" value="Genomic_DNA"/>
</dbReference>
<protein>
    <submittedName>
        <fullName evidence="2">Uncharacterized protein</fullName>
    </submittedName>
</protein>
<dbReference type="Proteomes" id="UP000828390">
    <property type="component" value="Unassembled WGS sequence"/>
</dbReference>
<sequence>MTMFNTYHKYTPTQKPTYTTTNKPTNSPTNQPTYNPTNQPIYIRTVIQSSVKMAETLLLDGAMPLLPPGRHQWTSVPEESVSITPFLKWPPKNWKSFTPDQKAFAAEYAANLLEQATGFHPMERTLLLLKYNFLVLPGTILQVSSLKTKMLVINYEVVRRIVINQDPDPEFSKLQLIHSFPSTTTTRPFNPR</sequence>
<evidence type="ECO:0000256" key="1">
    <source>
        <dbReference type="SAM" id="MobiDB-lite"/>
    </source>
</evidence>
<reference evidence="2" key="2">
    <citation type="submission" date="2020-11" db="EMBL/GenBank/DDBJ databases">
        <authorList>
            <person name="McCartney M.A."/>
            <person name="Auch B."/>
            <person name="Kono T."/>
            <person name="Mallez S."/>
            <person name="Becker A."/>
            <person name="Gohl D.M."/>
            <person name="Silverstein K.A.T."/>
            <person name="Koren S."/>
            <person name="Bechman K.B."/>
            <person name="Herman A."/>
            <person name="Abrahante J.E."/>
            <person name="Garbe J."/>
        </authorList>
    </citation>
    <scope>NUCLEOTIDE SEQUENCE</scope>
    <source>
        <strain evidence="2">Duluth1</strain>
        <tissue evidence="2">Whole animal</tissue>
    </source>
</reference>
<keyword evidence="3" id="KW-1185">Reference proteome</keyword>
<feature type="region of interest" description="Disordered" evidence="1">
    <location>
        <begin position="13"/>
        <end position="37"/>
    </location>
</feature>
<evidence type="ECO:0000313" key="3">
    <source>
        <dbReference type="Proteomes" id="UP000828390"/>
    </source>
</evidence>
<reference evidence="2" key="1">
    <citation type="journal article" date="2019" name="bioRxiv">
        <title>The Genome of the Zebra Mussel, Dreissena polymorpha: A Resource for Invasive Species Research.</title>
        <authorList>
            <person name="McCartney M.A."/>
            <person name="Auch B."/>
            <person name="Kono T."/>
            <person name="Mallez S."/>
            <person name="Zhang Y."/>
            <person name="Obille A."/>
            <person name="Becker A."/>
            <person name="Abrahante J.E."/>
            <person name="Garbe J."/>
            <person name="Badalamenti J.P."/>
            <person name="Herman A."/>
            <person name="Mangelson H."/>
            <person name="Liachko I."/>
            <person name="Sullivan S."/>
            <person name="Sone E.D."/>
            <person name="Koren S."/>
            <person name="Silverstein K.A.T."/>
            <person name="Beckman K.B."/>
            <person name="Gohl D.M."/>
        </authorList>
    </citation>
    <scope>NUCLEOTIDE SEQUENCE</scope>
    <source>
        <strain evidence="2">Duluth1</strain>
        <tissue evidence="2">Whole animal</tissue>
    </source>
</reference>
<organism evidence="2 3">
    <name type="scientific">Dreissena polymorpha</name>
    <name type="common">Zebra mussel</name>
    <name type="synonym">Mytilus polymorpha</name>
    <dbReference type="NCBI Taxonomy" id="45954"/>
    <lineage>
        <taxon>Eukaryota</taxon>
        <taxon>Metazoa</taxon>
        <taxon>Spiralia</taxon>
        <taxon>Lophotrochozoa</taxon>
        <taxon>Mollusca</taxon>
        <taxon>Bivalvia</taxon>
        <taxon>Autobranchia</taxon>
        <taxon>Heteroconchia</taxon>
        <taxon>Euheterodonta</taxon>
        <taxon>Imparidentia</taxon>
        <taxon>Neoheterodontei</taxon>
        <taxon>Myida</taxon>
        <taxon>Dreissenoidea</taxon>
        <taxon>Dreissenidae</taxon>
        <taxon>Dreissena</taxon>
    </lineage>
</organism>
<dbReference type="AlphaFoldDB" id="A0A9D4M291"/>
<comment type="caution">
    <text evidence="2">The sequence shown here is derived from an EMBL/GenBank/DDBJ whole genome shotgun (WGS) entry which is preliminary data.</text>
</comment>
<proteinExistence type="predicted"/>
<evidence type="ECO:0000313" key="2">
    <source>
        <dbReference type="EMBL" id="KAH3868128.1"/>
    </source>
</evidence>
<feature type="compositionally biased region" description="Low complexity" evidence="1">
    <location>
        <begin position="13"/>
        <end position="33"/>
    </location>
</feature>
<accession>A0A9D4M291</accession>